<dbReference type="HOGENOM" id="CLU_2564626_0_0_1"/>
<comment type="caution">
    <text evidence="1">The sequence shown here is derived from an EMBL/GenBank/DDBJ whole genome shotgun (WGS) entry which is preliminary data.</text>
</comment>
<gene>
    <name evidence="1" type="ORF">TRIATDRAFT_258844</name>
</gene>
<protein>
    <submittedName>
        <fullName evidence="1">Uncharacterized protein</fullName>
    </submittedName>
</protein>
<name>G9P746_HYPAI</name>
<feature type="non-terminal residue" evidence="1">
    <location>
        <position position="1"/>
    </location>
</feature>
<evidence type="ECO:0000313" key="2">
    <source>
        <dbReference type="Proteomes" id="UP000005426"/>
    </source>
</evidence>
<accession>G9P746</accession>
<dbReference type="EMBL" id="ABDG02000027">
    <property type="protein sequence ID" value="EHK40718.1"/>
    <property type="molecule type" value="Genomic_DNA"/>
</dbReference>
<sequence>ILYLFNKDMLSHFKSAWMDSDPPWLIHFTMNSLPALDLIWTEMELQLPPFSKLPSLLSCFTAFYLESISNDFLLNYSTLSLP</sequence>
<organism evidence="1 2">
    <name type="scientific">Hypocrea atroviridis (strain ATCC 20476 / IMI 206040)</name>
    <name type="common">Trichoderma atroviride</name>
    <dbReference type="NCBI Taxonomy" id="452589"/>
    <lineage>
        <taxon>Eukaryota</taxon>
        <taxon>Fungi</taxon>
        <taxon>Dikarya</taxon>
        <taxon>Ascomycota</taxon>
        <taxon>Pezizomycotina</taxon>
        <taxon>Sordariomycetes</taxon>
        <taxon>Hypocreomycetidae</taxon>
        <taxon>Hypocreales</taxon>
        <taxon>Hypocreaceae</taxon>
        <taxon>Trichoderma</taxon>
    </lineage>
</organism>
<keyword evidence="2" id="KW-1185">Reference proteome</keyword>
<dbReference type="AlphaFoldDB" id="G9P746"/>
<evidence type="ECO:0000313" key="1">
    <source>
        <dbReference type="EMBL" id="EHK40718.1"/>
    </source>
</evidence>
<proteinExistence type="predicted"/>
<dbReference type="Proteomes" id="UP000005426">
    <property type="component" value="Unassembled WGS sequence"/>
</dbReference>
<reference evidence="1 2" key="1">
    <citation type="journal article" date="2011" name="Genome Biol.">
        <title>Comparative genome sequence analysis underscores mycoparasitism as the ancestral life style of Trichoderma.</title>
        <authorList>
            <person name="Kubicek C.P."/>
            <person name="Herrera-Estrella A."/>
            <person name="Seidl-Seiboth V."/>
            <person name="Martinez D.A."/>
            <person name="Druzhinina I.S."/>
            <person name="Thon M."/>
            <person name="Zeilinger S."/>
            <person name="Casas-Flores S."/>
            <person name="Horwitz B.A."/>
            <person name="Mukherjee P.K."/>
            <person name="Mukherjee M."/>
            <person name="Kredics L."/>
            <person name="Alcaraz L.D."/>
            <person name="Aerts A."/>
            <person name="Antal Z."/>
            <person name="Atanasova L."/>
            <person name="Cervantes-Badillo M.G."/>
            <person name="Challacombe J."/>
            <person name="Chertkov O."/>
            <person name="McCluskey K."/>
            <person name="Coulpier F."/>
            <person name="Deshpande N."/>
            <person name="von Doehren H."/>
            <person name="Ebbole D.J."/>
            <person name="Esquivel-Naranjo E.U."/>
            <person name="Fekete E."/>
            <person name="Flipphi M."/>
            <person name="Glaser F."/>
            <person name="Gomez-Rodriguez E.Y."/>
            <person name="Gruber S."/>
            <person name="Han C."/>
            <person name="Henrissat B."/>
            <person name="Hermosa R."/>
            <person name="Hernandez-Onate M."/>
            <person name="Karaffa L."/>
            <person name="Kosti I."/>
            <person name="Le Crom S."/>
            <person name="Lindquist E."/>
            <person name="Lucas S."/>
            <person name="Luebeck M."/>
            <person name="Luebeck P.S."/>
            <person name="Margeot A."/>
            <person name="Metz B."/>
            <person name="Misra M."/>
            <person name="Nevalainen H."/>
            <person name="Omann M."/>
            <person name="Packer N."/>
            <person name="Perrone G."/>
            <person name="Uresti-Rivera E.E."/>
            <person name="Salamov A."/>
            <person name="Schmoll M."/>
            <person name="Seiboth B."/>
            <person name="Shapiro H."/>
            <person name="Sukno S."/>
            <person name="Tamayo-Ramos J.A."/>
            <person name="Tisch D."/>
            <person name="Wiest A."/>
            <person name="Wilkinson H.H."/>
            <person name="Zhang M."/>
            <person name="Coutinho P.M."/>
            <person name="Kenerley C.M."/>
            <person name="Monte E."/>
            <person name="Baker S.E."/>
            <person name="Grigoriev I.V."/>
        </authorList>
    </citation>
    <scope>NUCLEOTIDE SEQUENCE [LARGE SCALE GENOMIC DNA]</scope>
    <source>
        <strain evidence="2">ATCC 20476 / IMI 206040</strain>
    </source>
</reference>